<accession>F2I997</accession>
<keyword evidence="3" id="KW-1185">Reference proteome</keyword>
<gene>
    <name evidence="2" type="ordered locus">Fluta_2068</name>
</gene>
<evidence type="ECO:0008006" key="4">
    <source>
        <dbReference type="Google" id="ProtNLM"/>
    </source>
</evidence>
<dbReference type="RefSeq" id="WP_013686824.1">
    <property type="nucleotide sequence ID" value="NC_015321.1"/>
</dbReference>
<feature type="chain" id="PRO_5003278286" description="Ig-like domain-containing protein" evidence="1">
    <location>
        <begin position="23"/>
        <end position="725"/>
    </location>
</feature>
<name>F2I997_FLUTR</name>
<feature type="signal peptide" evidence="1">
    <location>
        <begin position="1"/>
        <end position="22"/>
    </location>
</feature>
<reference evidence="2 3" key="1">
    <citation type="journal article" date="2011" name="Stand. Genomic Sci.">
        <title>Complete genome sequence of the gliding freshwater bacterium Fluviicola taffensis type strain (RW262).</title>
        <authorList>
            <person name="Woyke T."/>
            <person name="Chertkov O."/>
            <person name="Lapidus A."/>
            <person name="Nolan M."/>
            <person name="Lucas S."/>
            <person name="Del Rio T.G."/>
            <person name="Tice H."/>
            <person name="Cheng J.F."/>
            <person name="Tapia R."/>
            <person name="Han C."/>
            <person name="Goodwin L."/>
            <person name="Pitluck S."/>
            <person name="Liolios K."/>
            <person name="Pagani I."/>
            <person name="Ivanova N."/>
            <person name="Huntemann M."/>
            <person name="Mavromatis K."/>
            <person name="Mikhailova N."/>
            <person name="Pati A."/>
            <person name="Chen A."/>
            <person name="Palaniappan K."/>
            <person name="Land M."/>
            <person name="Hauser L."/>
            <person name="Brambilla E.M."/>
            <person name="Rohde M."/>
            <person name="Mwirichia R."/>
            <person name="Sikorski J."/>
            <person name="Tindall B.J."/>
            <person name="Goker M."/>
            <person name="Bristow J."/>
            <person name="Eisen J.A."/>
            <person name="Markowitz V."/>
            <person name="Hugenholtz P."/>
            <person name="Klenk H.P."/>
            <person name="Kyrpides N.C."/>
        </authorList>
    </citation>
    <scope>NUCLEOTIDE SEQUENCE [LARGE SCALE GENOMIC DNA]</scope>
    <source>
        <strain evidence="3">DSM 16823 / RW262 / RW262</strain>
    </source>
</reference>
<dbReference type="Gene3D" id="2.60.120.260">
    <property type="entry name" value="Galactose-binding domain-like"/>
    <property type="match status" value="1"/>
</dbReference>
<dbReference type="Pfam" id="PF13585">
    <property type="entry name" value="CHU_C"/>
    <property type="match status" value="1"/>
</dbReference>
<dbReference type="eggNOG" id="COG3291">
    <property type="taxonomic scope" value="Bacteria"/>
</dbReference>
<dbReference type="Gene3D" id="2.60.40.4070">
    <property type="match status" value="1"/>
</dbReference>
<sequence length="725" mass="76890" precursor="true">MKFLSRYLFLLCLISSSTVGYSQCNWTQVYHESYEYTTPITALLPGVTYQNTPQTYAGCVRTGTYGMYMNIVDGYIGLLYSQPFTDICVGQQYRFSFSTRDAFVSNNDLTIRVKDNGGNILATQNVINGSTWNDITMTSFTATTNSIVFEISTNLAGTGGNDVGFDDLKMFQCAPTPHNYSVTQCLSTPSVNLFNTIASPILSSSGVWTGPSALTNNHLGTFTSGTNTNGLYTYTVDGAPGCADSVANLSVAFIQTPTLNPITNVVTCSSYTLPAISGTLMSGNQKYSTGPGGTGTILNPGAIISNSQTIYVYDGAVGCDDQESFTITFNAPPVISVSANDTVCNGQAAQFTASSVAQGMNYVWTPGNLTGTSISVTPASSTVYSVVGTDVNGCVSNIVSTVAIVRPKPTVTLQISTDSICIGDQVQLMASSSVNGTTYQWNDGSTQAVRLVSPTLTSNYSVVGTSPNGCTDAKSGSVLVVPALAVSISGIPTFCSGSSTTLSVSGNTPGMTTVWTPTGSTNSTFTVTNSTVGWIYVEGSFFGCPTAKDSILTSFSPNPVITVPADFEVCPGTPVTATVSSDLQNSTFIWMPGGLTGPTNTLNPDNSMMYYVYAQNGNCISEIDSFYVDMSLVCNMDVPNIFSPNNDQTNDYFSLVSYSGITSLNVTISNRWGNVMAEFDKPDFKWDGKDQGGNDATEGVYFYNITAKMGSGKDFNQQGFVHLIR</sequence>
<keyword evidence="1" id="KW-0732">Signal</keyword>
<protein>
    <recommendedName>
        <fullName evidence="4">Ig-like domain-containing protein</fullName>
    </recommendedName>
</protein>
<dbReference type="OrthoDB" id="2582440at2"/>
<dbReference type="InterPro" id="IPR026341">
    <property type="entry name" value="T9SS_type_B"/>
</dbReference>
<dbReference type="STRING" id="755732.Fluta_2068"/>
<dbReference type="HOGENOM" id="CLU_381630_0_0_10"/>
<reference evidence="3" key="2">
    <citation type="submission" date="2011-02" db="EMBL/GenBank/DDBJ databases">
        <title>The complete genome of Fluviicola taffensis DSM 16823.</title>
        <authorList>
            <consortium name="US DOE Joint Genome Institute (JGI-PGF)"/>
            <person name="Lucas S."/>
            <person name="Copeland A."/>
            <person name="Lapidus A."/>
            <person name="Bruce D."/>
            <person name="Goodwin L."/>
            <person name="Pitluck S."/>
            <person name="Kyrpides N."/>
            <person name="Mavromatis K."/>
            <person name="Ivanova N."/>
            <person name="Mikhailova N."/>
            <person name="Pagani I."/>
            <person name="Chertkov O."/>
            <person name="Detter J.C."/>
            <person name="Han C."/>
            <person name="Tapia R."/>
            <person name="Land M."/>
            <person name="Hauser L."/>
            <person name="Markowitz V."/>
            <person name="Cheng J.-F."/>
            <person name="Hugenholtz P."/>
            <person name="Woyke T."/>
            <person name="Wu D."/>
            <person name="Tindall B."/>
            <person name="Pomrenke H.G."/>
            <person name="Brambilla E."/>
            <person name="Klenk H.-P."/>
            <person name="Eisen J.A."/>
        </authorList>
    </citation>
    <scope>NUCLEOTIDE SEQUENCE [LARGE SCALE GENOMIC DNA]</scope>
    <source>
        <strain evidence="3">DSM 16823 / RW262 / RW262</strain>
    </source>
</reference>
<proteinExistence type="predicted"/>
<dbReference type="AlphaFoldDB" id="F2I997"/>
<dbReference type="NCBIfam" id="TIGR04131">
    <property type="entry name" value="Bac_Flav_CTERM"/>
    <property type="match status" value="1"/>
</dbReference>
<dbReference type="EMBL" id="CP002542">
    <property type="protein sequence ID" value="AEA44054.1"/>
    <property type="molecule type" value="Genomic_DNA"/>
</dbReference>
<evidence type="ECO:0000313" key="2">
    <source>
        <dbReference type="EMBL" id="AEA44054.1"/>
    </source>
</evidence>
<dbReference type="Proteomes" id="UP000007463">
    <property type="component" value="Chromosome"/>
</dbReference>
<dbReference type="KEGG" id="fte:Fluta_2068"/>
<evidence type="ECO:0000313" key="3">
    <source>
        <dbReference type="Proteomes" id="UP000007463"/>
    </source>
</evidence>
<organism evidence="2 3">
    <name type="scientific">Fluviicola taffensis (strain DSM 16823 / NCIMB 13979 / RW262)</name>
    <dbReference type="NCBI Taxonomy" id="755732"/>
    <lineage>
        <taxon>Bacteria</taxon>
        <taxon>Pseudomonadati</taxon>
        <taxon>Bacteroidota</taxon>
        <taxon>Flavobacteriia</taxon>
        <taxon>Flavobacteriales</taxon>
        <taxon>Crocinitomicaceae</taxon>
        <taxon>Fluviicola</taxon>
    </lineage>
</organism>
<evidence type="ECO:0000256" key="1">
    <source>
        <dbReference type="SAM" id="SignalP"/>
    </source>
</evidence>